<name>A0A1Q3B9E6_CEPFO</name>
<dbReference type="Proteomes" id="UP000187406">
    <property type="component" value="Unassembled WGS sequence"/>
</dbReference>
<evidence type="ECO:0000313" key="3">
    <source>
        <dbReference type="EMBL" id="GAV64676.1"/>
    </source>
</evidence>
<dbReference type="OrthoDB" id="782563at2759"/>
<dbReference type="InParanoid" id="A0A1Q3B9E6"/>
<keyword evidence="2" id="KW-1133">Transmembrane helix</keyword>
<dbReference type="STRING" id="3775.A0A1Q3B9E6"/>
<accession>A0A1Q3B9E6</accession>
<keyword evidence="2" id="KW-0812">Transmembrane</keyword>
<sequence>MLSLTLREKPEKSVLLRKKKMMDQGRKPILVGIALVMLLGIAIYLRLWTIDYSITSNEADLIRRQFDLANREAMDESAEWRRKYDEEVERAIKCTREIMEIKKSSEKVENATSIKQKLEILQKENMALLKQVDTLRRELEAEKLKCHS</sequence>
<evidence type="ECO:0000256" key="2">
    <source>
        <dbReference type="SAM" id="Phobius"/>
    </source>
</evidence>
<evidence type="ECO:0000313" key="4">
    <source>
        <dbReference type="Proteomes" id="UP000187406"/>
    </source>
</evidence>
<comment type="caution">
    <text evidence="3">The sequence shown here is derived from an EMBL/GenBank/DDBJ whole genome shotgun (WGS) entry which is preliminary data.</text>
</comment>
<proteinExistence type="predicted"/>
<dbReference type="FunCoup" id="A0A1Q3B9E6">
    <property type="interactions" value="490"/>
</dbReference>
<keyword evidence="2" id="KW-0472">Membrane</keyword>
<keyword evidence="4" id="KW-1185">Reference proteome</keyword>
<feature type="coiled-coil region" evidence="1">
    <location>
        <begin position="70"/>
        <end position="145"/>
    </location>
</feature>
<dbReference type="AlphaFoldDB" id="A0A1Q3B9E6"/>
<evidence type="ECO:0000256" key="1">
    <source>
        <dbReference type="SAM" id="Coils"/>
    </source>
</evidence>
<gene>
    <name evidence="3" type="ORF">CFOL_v3_08194</name>
</gene>
<reference evidence="4" key="1">
    <citation type="submission" date="2016-04" db="EMBL/GenBank/DDBJ databases">
        <title>Cephalotus genome sequencing.</title>
        <authorList>
            <person name="Fukushima K."/>
            <person name="Hasebe M."/>
            <person name="Fang X."/>
        </authorList>
    </citation>
    <scope>NUCLEOTIDE SEQUENCE [LARGE SCALE GENOMIC DNA]</scope>
    <source>
        <strain evidence="4">cv. St1</strain>
    </source>
</reference>
<feature type="transmembrane region" description="Helical" evidence="2">
    <location>
        <begin position="28"/>
        <end position="48"/>
    </location>
</feature>
<organism evidence="3 4">
    <name type="scientific">Cephalotus follicularis</name>
    <name type="common">Albany pitcher plant</name>
    <dbReference type="NCBI Taxonomy" id="3775"/>
    <lineage>
        <taxon>Eukaryota</taxon>
        <taxon>Viridiplantae</taxon>
        <taxon>Streptophyta</taxon>
        <taxon>Embryophyta</taxon>
        <taxon>Tracheophyta</taxon>
        <taxon>Spermatophyta</taxon>
        <taxon>Magnoliopsida</taxon>
        <taxon>eudicotyledons</taxon>
        <taxon>Gunneridae</taxon>
        <taxon>Pentapetalae</taxon>
        <taxon>rosids</taxon>
        <taxon>fabids</taxon>
        <taxon>Oxalidales</taxon>
        <taxon>Cephalotaceae</taxon>
        <taxon>Cephalotus</taxon>
    </lineage>
</organism>
<dbReference type="PANTHER" id="PTHR37215:SF1">
    <property type="entry name" value="ACYL-COA-BINDING DOMAIN PROTEIN"/>
    <property type="match status" value="1"/>
</dbReference>
<keyword evidence="1" id="KW-0175">Coiled coil</keyword>
<protein>
    <submittedName>
        <fullName evidence="3">Uncharacterized protein</fullName>
    </submittedName>
</protein>
<dbReference type="PANTHER" id="PTHR37215">
    <property type="entry name" value="ACYL-COA-BINDING DOMAIN PROTEIN"/>
    <property type="match status" value="1"/>
</dbReference>
<dbReference type="EMBL" id="BDDD01000362">
    <property type="protein sequence ID" value="GAV64676.1"/>
    <property type="molecule type" value="Genomic_DNA"/>
</dbReference>